<dbReference type="InterPro" id="IPR006827">
    <property type="entry name" value="Lant_deHydtase_N"/>
</dbReference>
<gene>
    <name evidence="3" type="ORF">CWM47_21445</name>
</gene>
<dbReference type="EMBL" id="CP025096">
    <property type="protein sequence ID" value="AUD04174.1"/>
    <property type="molecule type" value="Genomic_DNA"/>
</dbReference>
<evidence type="ECO:0000313" key="4">
    <source>
        <dbReference type="Proteomes" id="UP000232883"/>
    </source>
</evidence>
<dbReference type="Proteomes" id="UP000232883">
    <property type="component" value="Chromosome"/>
</dbReference>
<proteinExistence type="predicted"/>
<feature type="domain" description="Thiopeptide-type bacteriocin biosynthesis" evidence="2">
    <location>
        <begin position="781"/>
        <end position="1040"/>
    </location>
</feature>
<dbReference type="OrthoDB" id="1273722at2"/>
<evidence type="ECO:0008006" key="5">
    <source>
        <dbReference type="Google" id="ProtNLM"/>
    </source>
</evidence>
<evidence type="ECO:0000259" key="2">
    <source>
        <dbReference type="Pfam" id="PF14028"/>
    </source>
</evidence>
<name>A0A2K8Z2X3_9BACT</name>
<dbReference type="RefSeq" id="WP_100990240.1">
    <property type="nucleotide sequence ID" value="NZ_CP025096.1"/>
</dbReference>
<organism evidence="3 4">
    <name type="scientific">Spirosoma pollinicola</name>
    <dbReference type="NCBI Taxonomy" id="2057025"/>
    <lineage>
        <taxon>Bacteria</taxon>
        <taxon>Pseudomonadati</taxon>
        <taxon>Bacteroidota</taxon>
        <taxon>Cytophagia</taxon>
        <taxon>Cytophagales</taxon>
        <taxon>Cytophagaceae</taxon>
        <taxon>Spirosoma</taxon>
    </lineage>
</organism>
<accession>A0A2K8Z2X3</accession>
<dbReference type="InterPro" id="IPR023809">
    <property type="entry name" value="Thiopep_bacteriocin_synth_dom"/>
</dbReference>
<feature type="domain" description="Lantibiotic dehydratase N-terminal" evidence="1">
    <location>
        <begin position="48"/>
        <end position="699"/>
    </location>
</feature>
<protein>
    <recommendedName>
        <fullName evidence="5">Lantibiotic dehydratase</fullName>
    </recommendedName>
</protein>
<sequence length="1051" mass="120351">MKSSFDHHSFFVVRLPYRPINDLINQIDSHAKDSPGSYTALLQSLLEQHWFEEALFLASPSLHATWQTEKSKTGELEPSLADALWRYVFRSYGRATPYGLFAGLGVGTIGSKRQLDFDSHSWQTASRPDSATLAAVSHTLAQDKAVRSGLHYRLNNSLYEVIDQFRFSERSGTPLKSKIVLSSITSTPDLRKLVERLRQKGQLNYATLTNLYGSDLQEEVAEYINALIDDQFLISNLSIPITGLDMCTYLLDQLKSLPFKLPVTTVLQAVQTNLGQSPIDKEKLFQAQRLLQQALSQVDLPVNQSDSLVQTDLFLRPTRLQLDKPTIFQIANQFNQVLPLLLFKHNSPLQDFCARFKERFDKQEVDLLTVLDPEVGIGFTNDTLSSHPILADLPFASTSDTGMGTDPIDHLREILYSRFLLDGRKEVVITQNDINTVLKDQPHLRVATPPSWYVHGELFEPRASTNNPAHSTEPVTSAYPDGWRFVLNSTSGGSSAFFFGRFCHGDENLRGAVETMCAWEQTQYSEDILAEIVHWPVSPRRAGNVVSRPVLRPYEIPYLTPEGVSSEQTISLSDLLVSVTDAGQVILRSKKTYQRVRPQLSSAHNPALGDEVYQFLVYVHLAENYPFGWSWKTLSQLPSLPRLVYQNLVISPAQWTIRKESIPSNQVLTAASLRKLYSLPRYVQLVEGDNKLLLDLEFEPAQRVLVEEVTKQGKILLKEWLGEFYQPWLSHDNKQYNSELVIPLKTVASQQSLVREYTHSVEPSKPKETSIQRSFPPGQDWLYFKVYLHEQVSDQFLATVLQPLIQQALKKGWCTNVFFVRYADPENHLRIRFKTVPKKDGKLLELAHKAFLPYVESGLVNRIQLDTYQRELERYEPDLIEFSEAIFCADSQLVINWLTQTETQLEADRYALALLSIDTLLTDFNYSLSDKVRLTHRLQQAFFHEQSGTKELKRKLNDLYREYRTSFFTHSVTHIQLVKERSRTIQSAVVSIQTYFKMTDSIKGYDQFVEAILHMALNRLFAGQNRRHEMIVYHFLTRHYESLQSRSGKIL</sequence>
<reference evidence="3 4" key="1">
    <citation type="submission" date="2017-11" db="EMBL/GenBank/DDBJ databases">
        <title>Taxonomic description and genome sequences of Spirosoma HA7 sp. nov., isolated from pollen microhabitat of Corylus avellana.</title>
        <authorList>
            <person name="Ambika Manirajan B."/>
            <person name="Suarez C."/>
            <person name="Ratering S."/>
            <person name="Geissler-Plaum R."/>
            <person name="Cardinale M."/>
            <person name="Sylvia S."/>
        </authorList>
    </citation>
    <scope>NUCLEOTIDE SEQUENCE [LARGE SCALE GENOMIC DNA]</scope>
    <source>
        <strain evidence="3 4">HA7</strain>
    </source>
</reference>
<dbReference type="AlphaFoldDB" id="A0A2K8Z2X3"/>
<dbReference type="Pfam" id="PF14028">
    <property type="entry name" value="Lant_dehydr_C"/>
    <property type="match status" value="1"/>
</dbReference>
<evidence type="ECO:0000259" key="1">
    <source>
        <dbReference type="Pfam" id="PF04738"/>
    </source>
</evidence>
<dbReference type="Pfam" id="PF04738">
    <property type="entry name" value="Lant_dehydr_N"/>
    <property type="match status" value="1"/>
</dbReference>
<keyword evidence="4" id="KW-1185">Reference proteome</keyword>
<evidence type="ECO:0000313" key="3">
    <source>
        <dbReference type="EMBL" id="AUD04174.1"/>
    </source>
</evidence>
<dbReference type="KEGG" id="spir:CWM47_21445"/>
<dbReference type="NCBIfam" id="TIGR03891">
    <property type="entry name" value="thiopep_ocin"/>
    <property type="match status" value="1"/>
</dbReference>